<sequence>MPSHLLSRYFDPVDATPRDGAVWLVLAAVALSLLLGFWAVCSSQVRKAESRQATVPEAGLEQCDPSFALPAMGHCPSARTLIGTR</sequence>
<evidence type="ECO:0000313" key="3">
    <source>
        <dbReference type="Proteomes" id="UP000617041"/>
    </source>
</evidence>
<keyword evidence="1" id="KW-0812">Transmembrane</keyword>
<dbReference type="RefSeq" id="WP_200789692.1">
    <property type="nucleotide sequence ID" value="NZ_JAEDAO010000001.1"/>
</dbReference>
<organism evidence="2 3">
    <name type="scientific">Ramlibacter algicola</name>
    <dbReference type="NCBI Taxonomy" id="2795217"/>
    <lineage>
        <taxon>Bacteria</taxon>
        <taxon>Pseudomonadati</taxon>
        <taxon>Pseudomonadota</taxon>
        <taxon>Betaproteobacteria</taxon>
        <taxon>Burkholderiales</taxon>
        <taxon>Comamonadaceae</taxon>
        <taxon>Ramlibacter</taxon>
    </lineage>
</organism>
<reference evidence="2" key="1">
    <citation type="submission" date="2020-12" db="EMBL/GenBank/DDBJ databases">
        <title>Ramlibacter sp. nov., isolated from a freshwater alga, Cryptomonas.</title>
        <authorList>
            <person name="Kim H.M."/>
            <person name="Jeon C.O."/>
        </authorList>
    </citation>
    <scope>NUCLEOTIDE SEQUENCE</scope>
    <source>
        <strain evidence="2">CrO1</strain>
    </source>
</reference>
<gene>
    <name evidence="2" type="ORF">I8E28_18550</name>
</gene>
<keyword evidence="1" id="KW-0472">Membrane</keyword>
<evidence type="ECO:0000256" key="1">
    <source>
        <dbReference type="SAM" id="Phobius"/>
    </source>
</evidence>
<protein>
    <submittedName>
        <fullName evidence="2">Uncharacterized protein</fullName>
    </submittedName>
</protein>
<dbReference type="AlphaFoldDB" id="A0A934UTK0"/>
<dbReference type="EMBL" id="JAEDAO010000001">
    <property type="protein sequence ID" value="MBK0394612.1"/>
    <property type="molecule type" value="Genomic_DNA"/>
</dbReference>
<comment type="caution">
    <text evidence="2">The sequence shown here is derived from an EMBL/GenBank/DDBJ whole genome shotgun (WGS) entry which is preliminary data.</text>
</comment>
<dbReference type="Proteomes" id="UP000617041">
    <property type="component" value="Unassembled WGS sequence"/>
</dbReference>
<keyword evidence="1" id="KW-1133">Transmembrane helix</keyword>
<name>A0A934UTK0_9BURK</name>
<feature type="transmembrane region" description="Helical" evidence="1">
    <location>
        <begin position="20"/>
        <end position="41"/>
    </location>
</feature>
<evidence type="ECO:0000313" key="2">
    <source>
        <dbReference type="EMBL" id="MBK0394612.1"/>
    </source>
</evidence>
<keyword evidence="3" id="KW-1185">Reference proteome</keyword>
<accession>A0A934UTK0</accession>
<proteinExistence type="predicted"/>